<dbReference type="Pfam" id="PF12652">
    <property type="entry name" value="CotJB"/>
    <property type="match status" value="1"/>
</dbReference>
<evidence type="ECO:0000313" key="3">
    <source>
        <dbReference type="Proteomes" id="UP000637720"/>
    </source>
</evidence>
<organism evidence="2 3">
    <name type="scientific">Calditerricola satsumensis</name>
    <dbReference type="NCBI Taxonomy" id="373054"/>
    <lineage>
        <taxon>Bacteria</taxon>
        <taxon>Bacillati</taxon>
        <taxon>Bacillota</taxon>
        <taxon>Bacilli</taxon>
        <taxon>Bacillales</taxon>
        <taxon>Bacillaceae</taxon>
        <taxon>Calditerricola</taxon>
    </lineage>
</organism>
<dbReference type="InterPro" id="IPR016571">
    <property type="entry name" value="Spore_coat_assembly_CotJB"/>
</dbReference>
<comment type="caution">
    <text evidence="2">The sequence shown here is derived from an EMBL/GenBank/DDBJ whole genome shotgun (WGS) entry which is preliminary data.</text>
</comment>
<dbReference type="Proteomes" id="UP000637720">
    <property type="component" value="Unassembled WGS sequence"/>
</dbReference>
<reference evidence="2" key="2">
    <citation type="submission" date="2020-09" db="EMBL/GenBank/DDBJ databases">
        <authorList>
            <person name="Sun Q."/>
            <person name="Ohkuma M."/>
        </authorList>
    </citation>
    <scope>NUCLEOTIDE SEQUENCE</scope>
    <source>
        <strain evidence="2">JCM 14719</strain>
    </source>
</reference>
<accession>A0A8J3B3T7</accession>
<protein>
    <submittedName>
        <fullName evidence="2">Spore coat protein CotJB</fullName>
    </submittedName>
</protein>
<name>A0A8J3B3T7_9BACI</name>
<dbReference type="AlphaFoldDB" id="A0A8J3B3T7"/>
<dbReference type="PIRSF" id="PIRSF010606">
    <property type="entry name" value="Spore_coat_CotJB"/>
    <property type="match status" value="1"/>
</dbReference>
<dbReference type="InterPro" id="IPR024207">
    <property type="entry name" value="CotJB_dom"/>
</dbReference>
<sequence>MDRRHIDEQRKMPEEYYELLEELQALDFVLLELNLYLDTHPDDLNAVRQYNDLVRKRKGVKRQLEAISGPLQHFGHDYVRYPWNWDDVPWPWQV</sequence>
<proteinExistence type="predicted"/>
<keyword evidence="2" id="KW-0946">Virion</keyword>
<keyword evidence="3" id="KW-1185">Reference proteome</keyword>
<dbReference type="EMBL" id="BMOF01000004">
    <property type="protein sequence ID" value="GGJ93644.1"/>
    <property type="molecule type" value="Genomic_DNA"/>
</dbReference>
<evidence type="ECO:0000313" key="2">
    <source>
        <dbReference type="EMBL" id="GGJ93644.1"/>
    </source>
</evidence>
<evidence type="ECO:0000259" key="1">
    <source>
        <dbReference type="Pfam" id="PF12652"/>
    </source>
</evidence>
<dbReference type="RefSeq" id="WP_188816667.1">
    <property type="nucleotide sequence ID" value="NZ_BMOF01000004.1"/>
</dbReference>
<keyword evidence="2" id="KW-0167">Capsid protein</keyword>
<feature type="domain" description="Protein CotJB" evidence="1">
    <location>
        <begin position="18"/>
        <end position="93"/>
    </location>
</feature>
<reference evidence="2" key="1">
    <citation type="journal article" date="2014" name="Int. J. Syst. Evol. Microbiol.">
        <title>Complete genome sequence of Corynebacterium casei LMG S-19264T (=DSM 44701T), isolated from a smear-ripened cheese.</title>
        <authorList>
            <consortium name="US DOE Joint Genome Institute (JGI-PGF)"/>
            <person name="Walter F."/>
            <person name="Albersmeier A."/>
            <person name="Kalinowski J."/>
            <person name="Ruckert C."/>
        </authorList>
    </citation>
    <scope>NUCLEOTIDE SEQUENCE</scope>
    <source>
        <strain evidence="2">JCM 14719</strain>
    </source>
</reference>
<gene>
    <name evidence="2" type="primary">cotJB</name>
    <name evidence="2" type="ORF">GCM10007043_04250</name>
</gene>